<organism evidence="2 3">
    <name type="scientific">Actinokineospora auranticolor</name>
    <dbReference type="NCBI Taxonomy" id="155976"/>
    <lineage>
        <taxon>Bacteria</taxon>
        <taxon>Bacillati</taxon>
        <taxon>Actinomycetota</taxon>
        <taxon>Actinomycetes</taxon>
        <taxon>Pseudonocardiales</taxon>
        <taxon>Pseudonocardiaceae</taxon>
        <taxon>Actinokineospora</taxon>
    </lineage>
</organism>
<name>A0A2S6H1S4_9PSEU</name>
<comment type="caution">
    <text evidence="2">The sequence shown here is derived from an EMBL/GenBank/DDBJ whole genome shotgun (WGS) entry which is preliminary data.</text>
</comment>
<evidence type="ECO:0000256" key="1">
    <source>
        <dbReference type="ARBA" id="ARBA00010552"/>
    </source>
</evidence>
<evidence type="ECO:0000313" key="2">
    <source>
        <dbReference type="EMBL" id="PPK71435.1"/>
    </source>
</evidence>
<dbReference type="SUPFAM" id="SSF55298">
    <property type="entry name" value="YjgF-like"/>
    <property type="match status" value="1"/>
</dbReference>
<gene>
    <name evidence="2" type="ORF">CLV40_101625</name>
</gene>
<dbReference type="GO" id="GO:0005829">
    <property type="term" value="C:cytosol"/>
    <property type="evidence" value="ECO:0007669"/>
    <property type="project" value="TreeGrafter"/>
</dbReference>
<dbReference type="PANTHER" id="PTHR11803">
    <property type="entry name" value="2-IMINOBUTANOATE/2-IMINOPROPANOATE DEAMINASE RIDA"/>
    <property type="match status" value="1"/>
</dbReference>
<dbReference type="Gene3D" id="3.30.1330.40">
    <property type="entry name" value="RutC-like"/>
    <property type="match status" value="1"/>
</dbReference>
<dbReference type="InterPro" id="IPR006175">
    <property type="entry name" value="YjgF/YER057c/UK114"/>
</dbReference>
<dbReference type="Pfam" id="PF01042">
    <property type="entry name" value="Ribonuc_L-PSP"/>
    <property type="match status" value="1"/>
</dbReference>
<dbReference type="PANTHER" id="PTHR11803:SF58">
    <property type="entry name" value="PROTEIN HMF1-RELATED"/>
    <property type="match status" value="1"/>
</dbReference>
<dbReference type="OrthoDB" id="9815126at2"/>
<dbReference type="GO" id="GO:0019239">
    <property type="term" value="F:deaminase activity"/>
    <property type="evidence" value="ECO:0007669"/>
    <property type="project" value="TreeGrafter"/>
</dbReference>
<dbReference type="Proteomes" id="UP000239203">
    <property type="component" value="Unassembled WGS sequence"/>
</dbReference>
<dbReference type="InterPro" id="IPR035959">
    <property type="entry name" value="RutC-like_sf"/>
</dbReference>
<evidence type="ECO:0000313" key="3">
    <source>
        <dbReference type="Proteomes" id="UP000239203"/>
    </source>
</evidence>
<proteinExistence type="inferred from homology"/>
<dbReference type="CDD" id="cd00448">
    <property type="entry name" value="YjgF_YER057c_UK114_family"/>
    <property type="match status" value="1"/>
</dbReference>
<keyword evidence="3" id="KW-1185">Reference proteome</keyword>
<comment type="similarity">
    <text evidence="1">Belongs to the RutC family.</text>
</comment>
<sequence length="138" mass="14722">MKKFVDNPAGVPAPPPGRYSHVSRVEIADTVTLTLAGQCAIGDDLSVVAPGDIVGQTDRVFEIIGILLAAHGATFADITSTRTYLTDMDDRAAYAETRAKYLPADALPPSTVVEVSRLFLPDVVVEVEVVAVRELDRA</sequence>
<reference evidence="2 3" key="1">
    <citation type="submission" date="2018-02" db="EMBL/GenBank/DDBJ databases">
        <title>Genomic Encyclopedia of Archaeal and Bacterial Type Strains, Phase II (KMG-II): from individual species to whole genera.</title>
        <authorList>
            <person name="Goeker M."/>
        </authorList>
    </citation>
    <scope>NUCLEOTIDE SEQUENCE [LARGE SCALE GENOMIC DNA]</scope>
    <source>
        <strain evidence="2 3">YU 961-1</strain>
    </source>
</reference>
<accession>A0A2S6H1S4</accession>
<dbReference type="AlphaFoldDB" id="A0A2S6H1S4"/>
<protein>
    <submittedName>
        <fullName evidence="2">Enamine deaminase RidA (YjgF/YER057c/UK114 family)</fullName>
    </submittedName>
</protein>
<dbReference type="EMBL" id="PTIX01000001">
    <property type="protein sequence ID" value="PPK71435.1"/>
    <property type="molecule type" value="Genomic_DNA"/>
</dbReference>